<organism evidence="2 3">
    <name type="scientific">Rhodopirellula europaea SH398</name>
    <dbReference type="NCBI Taxonomy" id="1263868"/>
    <lineage>
        <taxon>Bacteria</taxon>
        <taxon>Pseudomonadati</taxon>
        <taxon>Planctomycetota</taxon>
        <taxon>Planctomycetia</taxon>
        <taxon>Pirellulales</taxon>
        <taxon>Pirellulaceae</taxon>
        <taxon>Rhodopirellula</taxon>
    </lineage>
</organism>
<sequence length="151" mass="17340">MFGDVGWPWWMCLRLWLWDSIQVVCGNFLHVRGRNPVVDPLMKYENERLLVCALFVSPVVTIVSAIVSLACTMFFVPRRSTGNVEVPDVSWPAYVFIGNGLAIGLSLLVLGWIYRSRRERVLAWLTATVFIYLAHVTFLTTLLRRDFIGKF</sequence>
<feature type="transmembrane region" description="Helical" evidence="1">
    <location>
        <begin position="49"/>
        <end position="76"/>
    </location>
</feature>
<accession>M5SG42</accession>
<evidence type="ECO:0000313" key="3">
    <source>
        <dbReference type="Proteomes" id="UP000011996"/>
    </source>
</evidence>
<dbReference type="EMBL" id="ANOF01000087">
    <property type="protein sequence ID" value="EMI26667.1"/>
    <property type="molecule type" value="Genomic_DNA"/>
</dbReference>
<dbReference type="STRING" id="1263868.RESH_02784"/>
<keyword evidence="1" id="KW-1133">Transmembrane helix</keyword>
<feature type="transmembrane region" description="Helical" evidence="1">
    <location>
        <begin position="91"/>
        <end position="114"/>
    </location>
</feature>
<gene>
    <name evidence="2" type="ORF">RESH_02784</name>
</gene>
<comment type="caution">
    <text evidence="2">The sequence shown here is derived from an EMBL/GenBank/DDBJ whole genome shotgun (WGS) entry which is preliminary data.</text>
</comment>
<dbReference type="AlphaFoldDB" id="M5SG42"/>
<feature type="transmembrane region" description="Helical" evidence="1">
    <location>
        <begin position="6"/>
        <end position="29"/>
    </location>
</feature>
<name>M5SG42_9BACT</name>
<keyword evidence="1" id="KW-0472">Membrane</keyword>
<protein>
    <submittedName>
        <fullName evidence="2">Signal peptide protein</fullName>
    </submittedName>
</protein>
<proteinExistence type="predicted"/>
<evidence type="ECO:0000313" key="2">
    <source>
        <dbReference type="EMBL" id="EMI26667.1"/>
    </source>
</evidence>
<evidence type="ECO:0000256" key="1">
    <source>
        <dbReference type="SAM" id="Phobius"/>
    </source>
</evidence>
<dbReference type="Proteomes" id="UP000011996">
    <property type="component" value="Unassembled WGS sequence"/>
</dbReference>
<reference evidence="2 3" key="1">
    <citation type="journal article" date="2013" name="Mar. Genomics">
        <title>Expression of sulfatases in Rhodopirellula baltica and the diversity of sulfatases in the genus Rhodopirellula.</title>
        <authorList>
            <person name="Wegner C.E."/>
            <person name="Richter-Heitmann T."/>
            <person name="Klindworth A."/>
            <person name="Klockow C."/>
            <person name="Richter M."/>
            <person name="Achstetter T."/>
            <person name="Glockner F.O."/>
            <person name="Harder J."/>
        </authorList>
    </citation>
    <scope>NUCLEOTIDE SEQUENCE [LARGE SCALE GENOMIC DNA]</scope>
    <source>
        <strain evidence="2 3">SH398</strain>
    </source>
</reference>
<dbReference type="PATRIC" id="fig|1263868.3.peg.3018"/>
<keyword evidence="1" id="KW-0812">Transmembrane</keyword>
<feature type="transmembrane region" description="Helical" evidence="1">
    <location>
        <begin position="121"/>
        <end position="143"/>
    </location>
</feature>